<feature type="transmembrane region" description="Helical" evidence="1">
    <location>
        <begin position="120"/>
        <end position="143"/>
    </location>
</feature>
<feature type="transmembrane region" description="Helical" evidence="1">
    <location>
        <begin position="208"/>
        <end position="227"/>
    </location>
</feature>
<proteinExistence type="predicted"/>
<dbReference type="OrthoDB" id="9784298at2"/>
<keyword evidence="1" id="KW-0472">Membrane</keyword>
<reference evidence="3 6" key="2">
    <citation type="submission" date="2019-08" db="EMBL/GenBank/DDBJ databases">
        <title>Isolation and enrichment of carboxydotrophic bacteria from anaerobic sludge for the production of bio-based chemicals from syngas.</title>
        <authorList>
            <person name="Antares A.L."/>
            <person name="Moreira J."/>
            <person name="Diender M."/>
            <person name="Parshina S.N."/>
            <person name="Stams A.J.M."/>
            <person name="Alves M."/>
            <person name="Alves J.I."/>
            <person name="Sousa D.Z."/>
        </authorList>
    </citation>
    <scope>NUCLEOTIDE SEQUENCE [LARGE SCALE GENOMIC DNA]</scope>
    <source>
        <strain evidence="3 6">JM</strain>
    </source>
</reference>
<dbReference type="Proteomes" id="UP001163550">
    <property type="component" value="Chromosome"/>
</dbReference>
<evidence type="ECO:0000313" key="7">
    <source>
        <dbReference type="Proteomes" id="UP001163550"/>
    </source>
</evidence>
<keyword evidence="1" id="KW-0812">Transmembrane</keyword>
<keyword evidence="7" id="KW-1185">Reference proteome</keyword>
<feature type="transmembrane region" description="Helical" evidence="1">
    <location>
        <begin position="149"/>
        <end position="172"/>
    </location>
</feature>
<dbReference type="Proteomes" id="UP000322619">
    <property type="component" value="Unassembled WGS sequence"/>
</dbReference>
<dbReference type="EMBL" id="VSLA01000002">
    <property type="protein sequence ID" value="TYC88358.1"/>
    <property type="molecule type" value="Genomic_DNA"/>
</dbReference>
<gene>
    <name evidence="2" type="ORF">ACWI_19120</name>
    <name evidence="3" type="ORF">FXB42_01725</name>
    <name evidence="4" type="ORF">LNN31_11425</name>
</gene>
<dbReference type="PANTHER" id="PTHR36434">
    <property type="entry name" value="MEMBRANE PROTEASE YUGP-RELATED"/>
    <property type="match status" value="1"/>
</dbReference>
<feature type="transmembrane region" description="Helical" evidence="1">
    <location>
        <begin position="6"/>
        <end position="25"/>
    </location>
</feature>
<accession>A0A1F2PHA2</accession>
<evidence type="ECO:0000313" key="5">
    <source>
        <dbReference type="Proteomes" id="UP000176244"/>
    </source>
</evidence>
<dbReference type="InterPro" id="IPR007395">
    <property type="entry name" value="Zn_peptidase_2"/>
</dbReference>
<dbReference type="PANTHER" id="PTHR36434:SF1">
    <property type="entry name" value="MEMBRANE PROTEASE YUGP-RELATED"/>
    <property type="match status" value="1"/>
</dbReference>
<keyword evidence="1" id="KW-1133">Transmembrane helix</keyword>
<dbReference type="STRING" id="52694.ACWI_19120"/>
<reference evidence="4" key="3">
    <citation type="submission" date="2021-11" db="EMBL/GenBank/DDBJ databases">
        <title>Isoprene-degrading acetogen.</title>
        <authorList>
            <person name="Yang Y."/>
            <person name="Jin H."/>
            <person name="Yan J."/>
        </authorList>
    </citation>
    <scope>NUCLEOTIDE SEQUENCE</scope>
    <source>
        <strain evidence="4">Berkeley</strain>
    </source>
</reference>
<organism evidence="2 5">
    <name type="scientific">Acetobacterium wieringae</name>
    <dbReference type="NCBI Taxonomy" id="52694"/>
    <lineage>
        <taxon>Bacteria</taxon>
        <taxon>Bacillati</taxon>
        <taxon>Bacillota</taxon>
        <taxon>Clostridia</taxon>
        <taxon>Eubacteriales</taxon>
        <taxon>Eubacteriaceae</taxon>
        <taxon>Acetobacterium</taxon>
    </lineage>
</organism>
<evidence type="ECO:0000313" key="3">
    <source>
        <dbReference type="EMBL" id="TYC88358.1"/>
    </source>
</evidence>
<dbReference type="Pfam" id="PF04298">
    <property type="entry name" value="Zn_peptidase_2"/>
    <property type="match status" value="1"/>
</dbReference>
<dbReference type="EMBL" id="LKEU01000029">
    <property type="protein sequence ID" value="OFV70699.1"/>
    <property type="molecule type" value="Genomic_DNA"/>
</dbReference>
<sequence length="233" mass="25361">MFILDYYWTMLILVPGIIFAAYAQYQVSSAYKAYSKVPTKNGMTGADAARRLLNANGLNSVSIENIAGNLTDHYDPRNKTMRLSSGVGQQASVAAVGIAAHETGHAIQDKEGYWPLKFRGFIVPVTGFATNIAWPIFFIGLFFGQASGWGTMFMNLGILLFSFSLLFTVITLPVEFNASKRAIAALAENNLLQPGEEVGVKKVLRAAALTYVAAALMSLLTLIRLIILRGSRD</sequence>
<evidence type="ECO:0000313" key="4">
    <source>
        <dbReference type="EMBL" id="UYO61393.1"/>
    </source>
</evidence>
<reference evidence="2 5" key="1">
    <citation type="submission" date="2015-09" db="EMBL/GenBank/DDBJ databases">
        <title>Genome sequence of Acetobacterium wieringae DSM 1911.</title>
        <authorList>
            <person name="Poehlein A."/>
            <person name="Bengelsdorf F.R."/>
            <person name="Schiel-Bengelsdorf B."/>
            <person name="Duerre P."/>
            <person name="Daniel R."/>
        </authorList>
    </citation>
    <scope>NUCLEOTIDE SEQUENCE [LARGE SCALE GENOMIC DNA]</scope>
    <source>
        <strain evidence="2 5">DSM 1911</strain>
    </source>
</reference>
<dbReference type="Proteomes" id="UP000176244">
    <property type="component" value="Unassembled WGS sequence"/>
</dbReference>
<dbReference type="AlphaFoldDB" id="A0A1F2PHA2"/>
<evidence type="ECO:0000256" key="1">
    <source>
        <dbReference type="SAM" id="Phobius"/>
    </source>
</evidence>
<name>A0A1F2PHA2_9FIRM</name>
<dbReference type="RefSeq" id="WP_070371209.1">
    <property type="nucleotide sequence ID" value="NZ_CABIIK010000056.1"/>
</dbReference>
<evidence type="ECO:0000313" key="6">
    <source>
        <dbReference type="Proteomes" id="UP000322619"/>
    </source>
</evidence>
<evidence type="ECO:0000313" key="2">
    <source>
        <dbReference type="EMBL" id="OFV70699.1"/>
    </source>
</evidence>
<dbReference type="EMBL" id="CP087994">
    <property type="protein sequence ID" value="UYO61393.1"/>
    <property type="molecule type" value="Genomic_DNA"/>
</dbReference>
<protein>
    <submittedName>
        <fullName evidence="2 3">Zinc metallopeptidase</fullName>
    </submittedName>
</protein>